<keyword evidence="3" id="KW-1185">Reference proteome</keyword>
<accession>A0A699YXX3</accession>
<dbReference type="EMBL" id="BLLF01000492">
    <property type="protein sequence ID" value="GFH12338.1"/>
    <property type="molecule type" value="Genomic_DNA"/>
</dbReference>
<name>A0A699YXX3_HAELA</name>
<evidence type="ECO:0000313" key="3">
    <source>
        <dbReference type="Proteomes" id="UP000485058"/>
    </source>
</evidence>
<proteinExistence type="predicted"/>
<evidence type="ECO:0000313" key="2">
    <source>
        <dbReference type="EMBL" id="GFH12338.1"/>
    </source>
</evidence>
<comment type="caution">
    <text evidence="2">The sequence shown here is derived from an EMBL/GenBank/DDBJ whole genome shotgun (WGS) entry which is preliminary data.</text>
</comment>
<protein>
    <submittedName>
        <fullName evidence="2">Uncharacterized protein</fullName>
    </submittedName>
</protein>
<dbReference type="AlphaFoldDB" id="A0A699YXX3"/>
<dbReference type="Proteomes" id="UP000485058">
    <property type="component" value="Unassembled WGS sequence"/>
</dbReference>
<feature type="region of interest" description="Disordered" evidence="1">
    <location>
        <begin position="45"/>
        <end position="96"/>
    </location>
</feature>
<organism evidence="2 3">
    <name type="scientific">Haematococcus lacustris</name>
    <name type="common">Green alga</name>
    <name type="synonym">Haematococcus pluvialis</name>
    <dbReference type="NCBI Taxonomy" id="44745"/>
    <lineage>
        <taxon>Eukaryota</taxon>
        <taxon>Viridiplantae</taxon>
        <taxon>Chlorophyta</taxon>
        <taxon>core chlorophytes</taxon>
        <taxon>Chlorophyceae</taxon>
        <taxon>CS clade</taxon>
        <taxon>Chlamydomonadales</taxon>
        <taxon>Haematococcaceae</taxon>
        <taxon>Haematococcus</taxon>
    </lineage>
</organism>
<sequence>MGSRTPSGRRTSVARRLARARKYGWVYLAHNKETGRALAIKKIKEGRPVAPPSSTAATDMSTGGRWHLLHSHPGGHAPKGAMPREHRASGGSPRQPSRCFLVLGLRACRTRPV</sequence>
<evidence type="ECO:0000256" key="1">
    <source>
        <dbReference type="SAM" id="MobiDB-lite"/>
    </source>
</evidence>
<gene>
    <name evidence="2" type="ORF">HaLaN_08000</name>
</gene>
<feature type="compositionally biased region" description="Polar residues" evidence="1">
    <location>
        <begin position="52"/>
        <end position="61"/>
    </location>
</feature>
<reference evidence="2 3" key="1">
    <citation type="submission" date="2020-02" db="EMBL/GenBank/DDBJ databases">
        <title>Draft genome sequence of Haematococcus lacustris strain NIES-144.</title>
        <authorList>
            <person name="Morimoto D."/>
            <person name="Nakagawa S."/>
            <person name="Yoshida T."/>
            <person name="Sawayama S."/>
        </authorList>
    </citation>
    <scope>NUCLEOTIDE SEQUENCE [LARGE SCALE GENOMIC DNA]</scope>
    <source>
        <strain evidence="2 3">NIES-144</strain>
    </source>
</reference>